<evidence type="ECO:0000259" key="3">
    <source>
        <dbReference type="Pfam" id="PF19305"/>
    </source>
</evidence>
<dbReference type="Pfam" id="PF03972">
    <property type="entry name" value="MmgE_PrpD_N"/>
    <property type="match status" value="1"/>
</dbReference>
<evidence type="ECO:0000313" key="4">
    <source>
        <dbReference type="EMBL" id="KAA9163321.1"/>
    </source>
</evidence>
<comment type="similarity">
    <text evidence="1">Belongs to the PrpD family.</text>
</comment>
<name>A0A5N0VER2_9PSEU</name>
<dbReference type="PANTHER" id="PTHR16943:SF8">
    <property type="entry name" value="2-METHYLCITRATE DEHYDRATASE"/>
    <property type="match status" value="1"/>
</dbReference>
<sequence>MTDIAEVLAGHATAQTFDNLAGTTVSATTDALFDSLAVALAGVDAPGVPAARQAFAPWAGGTVPVWGTSLTMPAPFAALLNAGSLHALDYDDTDDGVPLHANSVVLPVLLADVLENAPDCGGREFLTALSAGIDAAMRVGRAGGPRGSRGWNYSVVSGGMGAVLALARLRRWDVATTVSALGHQLAQTAGSLQSIIDGSLAKRFQPAMVAKDVLTGAALAEAGIDGPRNVFEGKAGFFTLYQDGSYDRDVLLDGAARASLVDDLSLKPYPSCRFTHAAIDVALRIHRDGIDPRRIARIRFLVSGQAMNMVGRAFDPATAGVVDAQFSIAYTAAVGLHRGAVLIDDFSPASIRDPEVGGFAARRVVIEPTEAVPHLAMAPVTAQLDLDDGRQVEYLGKTVSGSPEARLTAEQLKSKAADCLRHGRSQVGVDELWAAVHGLAEDEPVSRILRLLHRPVR</sequence>
<dbReference type="Gene3D" id="3.30.1330.120">
    <property type="entry name" value="2-methylcitrate dehydratase PrpD"/>
    <property type="match status" value="1"/>
</dbReference>
<dbReference type="OrthoDB" id="9797528at2"/>
<protein>
    <submittedName>
        <fullName evidence="4">MmgE/PrpD family protein</fullName>
    </submittedName>
</protein>
<reference evidence="4" key="1">
    <citation type="submission" date="2019-09" db="EMBL/GenBank/DDBJ databases">
        <authorList>
            <person name="Teo W.F.A."/>
            <person name="Duangmal K."/>
        </authorList>
    </citation>
    <scope>NUCLEOTIDE SEQUENCE [LARGE SCALE GENOMIC DNA]</scope>
    <source>
        <strain evidence="4">K81G1</strain>
    </source>
</reference>
<comment type="caution">
    <text evidence="4">The sequence shown here is derived from an EMBL/GenBank/DDBJ whole genome shotgun (WGS) entry which is preliminary data.</text>
</comment>
<proteinExistence type="inferred from homology"/>
<dbReference type="RefSeq" id="WP_144757100.1">
    <property type="nucleotide sequence ID" value="NZ_VMNW02000010.1"/>
</dbReference>
<evidence type="ECO:0000313" key="5">
    <source>
        <dbReference type="Proteomes" id="UP000319769"/>
    </source>
</evidence>
<dbReference type="Gene3D" id="1.10.4100.10">
    <property type="entry name" value="2-methylcitrate dehydratase PrpD"/>
    <property type="match status" value="1"/>
</dbReference>
<keyword evidence="5" id="KW-1185">Reference proteome</keyword>
<dbReference type="InterPro" id="IPR005656">
    <property type="entry name" value="MmgE_PrpD"/>
</dbReference>
<dbReference type="Pfam" id="PF19305">
    <property type="entry name" value="MmgE_PrpD_C"/>
    <property type="match status" value="1"/>
</dbReference>
<dbReference type="Proteomes" id="UP000319769">
    <property type="component" value="Unassembled WGS sequence"/>
</dbReference>
<dbReference type="InterPro" id="IPR042188">
    <property type="entry name" value="MmgE/PrpD_sf_2"/>
</dbReference>
<dbReference type="GO" id="GO:0016829">
    <property type="term" value="F:lyase activity"/>
    <property type="evidence" value="ECO:0007669"/>
    <property type="project" value="InterPro"/>
</dbReference>
<dbReference type="InterPro" id="IPR045337">
    <property type="entry name" value="MmgE_PrpD_C"/>
</dbReference>
<evidence type="ECO:0000256" key="1">
    <source>
        <dbReference type="ARBA" id="ARBA00006174"/>
    </source>
</evidence>
<dbReference type="InterPro" id="IPR045336">
    <property type="entry name" value="MmgE_PrpD_N"/>
</dbReference>
<accession>A0A5N0VER2</accession>
<feature type="domain" description="MmgE/PrpD N-terminal" evidence="2">
    <location>
        <begin position="8"/>
        <end position="244"/>
    </location>
</feature>
<organism evidence="4 5">
    <name type="scientific">Amycolatopsis acidicola</name>
    <dbReference type="NCBI Taxonomy" id="2596893"/>
    <lineage>
        <taxon>Bacteria</taxon>
        <taxon>Bacillati</taxon>
        <taxon>Actinomycetota</taxon>
        <taxon>Actinomycetes</taxon>
        <taxon>Pseudonocardiales</taxon>
        <taxon>Pseudonocardiaceae</taxon>
        <taxon>Amycolatopsis</taxon>
    </lineage>
</organism>
<dbReference type="EMBL" id="VMNW02000010">
    <property type="protein sequence ID" value="KAA9163321.1"/>
    <property type="molecule type" value="Genomic_DNA"/>
</dbReference>
<dbReference type="AlphaFoldDB" id="A0A5N0VER2"/>
<feature type="domain" description="MmgE/PrpD C-terminal" evidence="3">
    <location>
        <begin position="269"/>
        <end position="424"/>
    </location>
</feature>
<evidence type="ECO:0000259" key="2">
    <source>
        <dbReference type="Pfam" id="PF03972"/>
    </source>
</evidence>
<dbReference type="SUPFAM" id="SSF103378">
    <property type="entry name" value="2-methylcitrate dehydratase PrpD"/>
    <property type="match status" value="1"/>
</dbReference>
<dbReference type="PANTHER" id="PTHR16943">
    <property type="entry name" value="2-METHYLCITRATE DEHYDRATASE-RELATED"/>
    <property type="match status" value="1"/>
</dbReference>
<gene>
    <name evidence="4" type="ORF">FPZ12_010025</name>
</gene>
<dbReference type="InterPro" id="IPR042183">
    <property type="entry name" value="MmgE/PrpD_sf_1"/>
</dbReference>
<dbReference type="InterPro" id="IPR036148">
    <property type="entry name" value="MmgE/PrpD_sf"/>
</dbReference>